<accession>A0A0F6VZE0</accession>
<gene>
    <name evidence="2" type="ORF">DB32_000660</name>
</gene>
<evidence type="ECO:0000313" key="3">
    <source>
        <dbReference type="Proteomes" id="UP000034883"/>
    </source>
</evidence>
<evidence type="ECO:0000313" key="2">
    <source>
        <dbReference type="EMBL" id="AKF03511.1"/>
    </source>
</evidence>
<dbReference type="STRING" id="927083.DB32_000660"/>
<feature type="transmembrane region" description="Helical" evidence="1">
    <location>
        <begin position="53"/>
        <end position="71"/>
    </location>
</feature>
<reference evidence="2 3" key="1">
    <citation type="submission" date="2015-03" db="EMBL/GenBank/DDBJ databases">
        <title>Genome assembly of Sandaracinus amylolyticus DSM 53668.</title>
        <authorList>
            <person name="Sharma G."/>
            <person name="Subramanian S."/>
        </authorList>
    </citation>
    <scope>NUCLEOTIDE SEQUENCE [LARGE SCALE GENOMIC DNA]</scope>
    <source>
        <strain evidence="2 3">DSM 53668</strain>
    </source>
</reference>
<name>A0A0F6VZE0_9BACT</name>
<dbReference type="KEGG" id="samy:DB32_000660"/>
<keyword evidence="1" id="KW-0812">Transmembrane</keyword>
<keyword evidence="3" id="KW-1185">Reference proteome</keyword>
<feature type="transmembrane region" description="Helical" evidence="1">
    <location>
        <begin position="12"/>
        <end position="32"/>
    </location>
</feature>
<evidence type="ECO:0000256" key="1">
    <source>
        <dbReference type="SAM" id="Phobius"/>
    </source>
</evidence>
<protein>
    <recommendedName>
        <fullName evidence="4">Copper resistance protein D domain-containing protein</fullName>
    </recommendedName>
</protein>
<evidence type="ECO:0008006" key="4">
    <source>
        <dbReference type="Google" id="ProtNLM"/>
    </source>
</evidence>
<feature type="transmembrane region" description="Helical" evidence="1">
    <location>
        <begin position="91"/>
        <end position="111"/>
    </location>
</feature>
<organism evidence="2 3">
    <name type="scientific">Sandaracinus amylolyticus</name>
    <dbReference type="NCBI Taxonomy" id="927083"/>
    <lineage>
        <taxon>Bacteria</taxon>
        <taxon>Pseudomonadati</taxon>
        <taxon>Myxococcota</taxon>
        <taxon>Polyangia</taxon>
        <taxon>Polyangiales</taxon>
        <taxon>Sandaracinaceae</taxon>
        <taxon>Sandaracinus</taxon>
    </lineage>
</organism>
<feature type="transmembrane region" description="Helical" evidence="1">
    <location>
        <begin position="132"/>
        <end position="155"/>
    </location>
</feature>
<sequence length="157" mass="16774">MSVPWVLLTHALHVLAGVTWLGGSVLFSLACWPALLRRPPREARETYREIARVLGPTMAIAGTCTLALGLLRGTALGVVRSWSHLATPYGATFLVALVVSLALSAHGAIASRTLEARVWDGDRLRDGASRRVAVEGALVTSGFLVVLTCMVLMHFGM</sequence>
<proteinExistence type="predicted"/>
<keyword evidence="1" id="KW-1133">Transmembrane helix</keyword>
<dbReference type="RefSeq" id="WP_053230962.1">
    <property type="nucleotide sequence ID" value="NZ_CP011125.1"/>
</dbReference>
<dbReference type="Proteomes" id="UP000034883">
    <property type="component" value="Chromosome"/>
</dbReference>
<dbReference type="OrthoDB" id="163110at2"/>
<dbReference type="AlphaFoldDB" id="A0A0F6VZE0"/>
<keyword evidence="1" id="KW-0472">Membrane</keyword>
<dbReference type="EMBL" id="CP011125">
    <property type="protein sequence ID" value="AKF03511.1"/>
    <property type="molecule type" value="Genomic_DNA"/>
</dbReference>